<feature type="domain" description="Smf/DprA SLOG" evidence="2">
    <location>
        <begin position="104"/>
        <end position="326"/>
    </location>
</feature>
<evidence type="ECO:0000256" key="1">
    <source>
        <dbReference type="ARBA" id="ARBA00006525"/>
    </source>
</evidence>
<dbReference type="Pfam" id="PF02481">
    <property type="entry name" value="DNA_processg_A"/>
    <property type="match status" value="1"/>
</dbReference>
<dbReference type="GO" id="GO:0009294">
    <property type="term" value="P:DNA-mediated transformation"/>
    <property type="evidence" value="ECO:0007669"/>
    <property type="project" value="InterPro"/>
</dbReference>
<dbReference type="Pfam" id="PF17782">
    <property type="entry name" value="WHD_DprA"/>
    <property type="match status" value="1"/>
</dbReference>
<evidence type="ECO:0000313" key="5">
    <source>
        <dbReference type="Proteomes" id="UP000655208"/>
    </source>
</evidence>
<dbReference type="EMBL" id="BMNA01000002">
    <property type="protein sequence ID" value="GGL90475.1"/>
    <property type="molecule type" value="Genomic_DNA"/>
</dbReference>
<dbReference type="Proteomes" id="UP000655208">
    <property type="component" value="Unassembled WGS sequence"/>
</dbReference>
<dbReference type="NCBIfam" id="TIGR00732">
    <property type="entry name" value="dprA"/>
    <property type="match status" value="1"/>
</dbReference>
<gene>
    <name evidence="4" type="primary">smf</name>
    <name evidence="4" type="ORF">GCM10011594_07640</name>
</gene>
<organism evidence="4 5">
    <name type="scientific">Nakamurella endophytica</name>
    <dbReference type="NCBI Taxonomy" id="1748367"/>
    <lineage>
        <taxon>Bacteria</taxon>
        <taxon>Bacillati</taxon>
        <taxon>Actinomycetota</taxon>
        <taxon>Actinomycetes</taxon>
        <taxon>Nakamurellales</taxon>
        <taxon>Nakamurellaceae</taxon>
        <taxon>Nakamurella</taxon>
    </lineage>
</organism>
<protein>
    <submittedName>
        <fullName evidence="4">DNA processing protein DprA</fullName>
    </submittedName>
</protein>
<evidence type="ECO:0000259" key="2">
    <source>
        <dbReference type="Pfam" id="PF02481"/>
    </source>
</evidence>
<dbReference type="SUPFAM" id="SSF102405">
    <property type="entry name" value="MCP/YpsA-like"/>
    <property type="match status" value="1"/>
</dbReference>
<dbReference type="RefSeq" id="WP_188940229.1">
    <property type="nucleotide sequence ID" value="NZ_BMNA01000002.1"/>
</dbReference>
<dbReference type="PANTHER" id="PTHR43022:SF1">
    <property type="entry name" value="PROTEIN SMF"/>
    <property type="match status" value="1"/>
</dbReference>
<reference evidence="4" key="2">
    <citation type="submission" date="2020-09" db="EMBL/GenBank/DDBJ databases">
        <authorList>
            <person name="Sun Q."/>
            <person name="Zhou Y."/>
        </authorList>
    </citation>
    <scope>NUCLEOTIDE SEQUENCE</scope>
    <source>
        <strain evidence="4">CGMCC 4.7308</strain>
    </source>
</reference>
<evidence type="ECO:0000259" key="3">
    <source>
        <dbReference type="Pfam" id="PF17782"/>
    </source>
</evidence>
<dbReference type="AlphaFoldDB" id="A0A917WCR8"/>
<dbReference type="InterPro" id="IPR057666">
    <property type="entry name" value="DrpA_SLOG"/>
</dbReference>
<sequence>MTAAARERTVEADGPRVAGGGVDSEVRCARAALLRVAEPPAPAVLRLIDRRGPVDAWQRIRAGAVDDDVLSATAARLAGRSAGELGDLVAADLASAAAVGARLVVPEDPEWPAAAVSALRTRGPRAAGQRADPVALWVRGGSLSALPSDGITVVGSRASTPYGQRLATDLGHRVAAAGLTVVSGAAFGIDAAAHRGALAAAVPGTATVAVLACGIDQAYPVAHRELIEAVAAAGAVVSEYPPGTRPARHRFLVRNRLIAALGAGTVVVEAGRRSGTLSTACEAAELHRLVMALPGPVTSALSVGCHRLIADGAALLVTGADDVLSLLRPDRSAAQDGLWSIDEDRPTDGLDPEALRVYDALDPRRARTVADVAEDSGVPAPAVLSALGLLEVRALAARHGGGTWRRAG</sequence>
<dbReference type="InterPro" id="IPR041614">
    <property type="entry name" value="DprA_WH"/>
</dbReference>
<keyword evidence="5" id="KW-1185">Reference proteome</keyword>
<evidence type="ECO:0000313" key="4">
    <source>
        <dbReference type="EMBL" id="GGL90475.1"/>
    </source>
</evidence>
<proteinExistence type="inferred from homology"/>
<dbReference type="PANTHER" id="PTHR43022">
    <property type="entry name" value="PROTEIN SMF"/>
    <property type="match status" value="1"/>
</dbReference>
<dbReference type="Gene3D" id="3.40.50.450">
    <property type="match status" value="1"/>
</dbReference>
<comment type="caution">
    <text evidence="4">The sequence shown here is derived from an EMBL/GenBank/DDBJ whole genome shotgun (WGS) entry which is preliminary data.</text>
</comment>
<dbReference type="InterPro" id="IPR003488">
    <property type="entry name" value="DprA"/>
</dbReference>
<comment type="similarity">
    <text evidence="1">Belongs to the DprA/Smf family.</text>
</comment>
<reference evidence="4" key="1">
    <citation type="journal article" date="2014" name="Int. J. Syst. Evol. Microbiol.">
        <title>Complete genome sequence of Corynebacterium casei LMG S-19264T (=DSM 44701T), isolated from a smear-ripened cheese.</title>
        <authorList>
            <consortium name="US DOE Joint Genome Institute (JGI-PGF)"/>
            <person name="Walter F."/>
            <person name="Albersmeier A."/>
            <person name="Kalinowski J."/>
            <person name="Ruckert C."/>
        </authorList>
    </citation>
    <scope>NUCLEOTIDE SEQUENCE</scope>
    <source>
        <strain evidence="4">CGMCC 4.7308</strain>
    </source>
</reference>
<name>A0A917WCR8_9ACTN</name>
<feature type="domain" description="DprA winged helix" evidence="3">
    <location>
        <begin position="343"/>
        <end position="402"/>
    </location>
</feature>
<accession>A0A917WCR8</accession>